<proteinExistence type="predicted"/>
<feature type="region of interest" description="Disordered" evidence="1">
    <location>
        <begin position="43"/>
        <end position="82"/>
    </location>
</feature>
<evidence type="ECO:0000313" key="3">
    <source>
        <dbReference type="Proteomes" id="UP001327560"/>
    </source>
</evidence>
<dbReference type="AlphaFoldDB" id="A0AAQ3JLQ8"/>
<organism evidence="2 3">
    <name type="scientific">Canna indica</name>
    <name type="common">Indian-shot</name>
    <dbReference type="NCBI Taxonomy" id="4628"/>
    <lineage>
        <taxon>Eukaryota</taxon>
        <taxon>Viridiplantae</taxon>
        <taxon>Streptophyta</taxon>
        <taxon>Embryophyta</taxon>
        <taxon>Tracheophyta</taxon>
        <taxon>Spermatophyta</taxon>
        <taxon>Magnoliopsida</taxon>
        <taxon>Liliopsida</taxon>
        <taxon>Zingiberales</taxon>
        <taxon>Cannaceae</taxon>
        <taxon>Canna</taxon>
    </lineage>
</organism>
<protein>
    <submittedName>
        <fullName evidence="2">Outer envelope membrane protein</fullName>
    </submittedName>
</protein>
<dbReference type="PANTHER" id="PTHR33982">
    <property type="entry name" value="OUTER ENVELOPE MEMBRANE PROTEIN 7-RELATED"/>
    <property type="match status" value="1"/>
</dbReference>
<dbReference type="PANTHER" id="PTHR33982:SF5">
    <property type="entry name" value="OUTER ENVELOPE MEMBRANE PROTEIN 7"/>
    <property type="match status" value="1"/>
</dbReference>
<evidence type="ECO:0000256" key="1">
    <source>
        <dbReference type="SAM" id="MobiDB-lite"/>
    </source>
</evidence>
<dbReference type="EMBL" id="CP136890">
    <property type="protein sequence ID" value="WOK91977.1"/>
    <property type="molecule type" value="Genomic_DNA"/>
</dbReference>
<evidence type="ECO:0000313" key="2">
    <source>
        <dbReference type="EMBL" id="WOK91977.1"/>
    </source>
</evidence>
<dbReference type="Proteomes" id="UP001327560">
    <property type="component" value="Chromosome 1"/>
</dbReference>
<keyword evidence="3" id="KW-1185">Reference proteome</keyword>
<dbReference type="GO" id="GO:0009707">
    <property type="term" value="C:chloroplast outer membrane"/>
    <property type="evidence" value="ECO:0007669"/>
    <property type="project" value="TreeGrafter"/>
</dbReference>
<gene>
    <name evidence="2" type="ORF">Cni_G00668</name>
</gene>
<reference evidence="2 3" key="1">
    <citation type="submission" date="2023-10" db="EMBL/GenBank/DDBJ databases">
        <title>Chromosome-scale genome assembly provides insights into flower coloration mechanisms of Canna indica.</title>
        <authorList>
            <person name="Li C."/>
        </authorList>
    </citation>
    <scope>NUCLEOTIDE SEQUENCE [LARGE SCALE GENOMIC DNA]</scope>
    <source>
        <tissue evidence="2">Flower</tissue>
    </source>
</reference>
<accession>A0AAQ3JLQ8</accession>
<feature type="compositionally biased region" description="Basic and acidic residues" evidence="1">
    <location>
        <begin position="50"/>
        <end position="82"/>
    </location>
</feature>
<dbReference type="InterPro" id="IPR038944">
    <property type="entry name" value="OEP7-like"/>
</dbReference>
<sequence length="82" mass="9165">MGRRDAEGDGRALKKALLVSGGLALAWLTMETAFKPFLDRLRGAISNSDPTRDPDDNLEEEEKKVDHPTEMKPPTEDEQNKN</sequence>
<name>A0AAQ3JLQ8_9LILI</name>